<dbReference type="InterPro" id="IPR021508">
    <property type="entry name" value="Gp17-like"/>
</dbReference>
<protein>
    <recommendedName>
        <fullName evidence="2">DUF3168 domain-containing protein</fullName>
    </recommendedName>
</protein>
<evidence type="ECO:0000313" key="1">
    <source>
        <dbReference type="EMBL" id="QJA80170.1"/>
    </source>
</evidence>
<organism evidence="1">
    <name type="scientific">viral metagenome</name>
    <dbReference type="NCBI Taxonomy" id="1070528"/>
    <lineage>
        <taxon>unclassified sequences</taxon>
        <taxon>metagenomes</taxon>
        <taxon>organismal metagenomes</taxon>
    </lineage>
</organism>
<dbReference type="AlphaFoldDB" id="A0A6M3KE64"/>
<dbReference type="Pfam" id="PF11367">
    <property type="entry name" value="Tail_completion_gp17"/>
    <property type="match status" value="1"/>
</dbReference>
<accession>A0A6M3KE64</accession>
<dbReference type="Gene3D" id="3.30.2000.30">
    <property type="match status" value="1"/>
</dbReference>
<dbReference type="InterPro" id="IPR053745">
    <property type="entry name" value="Viral_Tail_Comp_sf"/>
</dbReference>
<gene>
    <name evidence="1" type="ORF">MM415A00769_0020</name>
</gene>
<proteinExistence type="predicted"/>
<name>A0A6M3KE64_9ZZZZ</name>
<reference evidence="1" key="1">
    <citation type="submission" date="2020-03" db="EMBL/GenBank/DDBJ databases">
        <title>The deep terrestrial virosphere.</title>
        <authorList>
            <person name="Holmfeldt K."/>
            <person name="Nilsson E."/>
            <person name="Simone D."/>
            <person name="Lopez-Fernandez M."/>
            <person name="Wu X."/>
            <person name="de Brujin I."/>
            <person name="Lundin D."/>
            <person name="Andersson A."/>
            <person name="Bertilsson S."/>
            <person name="Dopson M."/>
        </authorList>
    </citation>
    <scope>NUCLEOTIDE SEQUENCE</scope>
    <source>
        <strain evidence="1">MM415A00769</strain>
    </source>
</reference>
<evidence type="ECO:0008006" key="2">
    <source>
        <dbReference type="Google" id="ProtNLM"/>
    </source>
</evidence>
<sequence>MAEVEQGVFARLSGQAGVTAIVGTKIYPLIAPPDASLPFVVCTKISDIKHHAVSNDISLTVARVQVDSMSTSHAQAISLSHAVRVALQDYAGTTGGVGFQRIFLEDRTNLSEFDIDSGKTTHRISQDFKCWYS</sequence>
<dbReference type="EMBL" id="MT142409">
    <property type="protein sequence ID" value="QJA80170.1"/>
    <property type="molecule type" value="Genomic_DNA"/>
</dbReference>